<accession>A0A9E8VAW8</accession>
<evidence type="ECO:0000313" key="1">
    <source>
        <dbReference type="EMBL" id="WAE39556.1"/>
    </source>
</evidence>
<protein>
    <submittedName>
        <fullName evidence="1">Uncharacterized protein</fullName>
    </submittedName>
</protein>
<reference evidence="1 2" key="1">
    <citation type="submission" date="2022-10" db="EMBL/GenBank/DDBJ databases">
        <title>Evolutionary Diversification of Methanotrophic Ca. Methanophagales (ANME-1) and Their Expansive Virome.</title>
        <authorList>
            <person name="Laso-Perez R."/>
            <person name="Wu F."/>
            <person name="Cremiere A."/>
            <person name="Speth D.R."/>
            <person name="Magyar J.S."/>
            <person name="Krupovic M."/>
            <person name="Orphan V.J."/>
        </authorList>
    </citation>
    <scope>NUCLEOTIDE SEQUENCE [LARGE SCALE GENOMIC DNA]</scope>
</reference>
<evidence type="ECO:0000313" key="2">
    <source>
        <dbReference type="Proteomes" id="UP001156237"/>
    </source>
</evidence>
<name>A0A9E8VAW8_9CAUD</name>
<gene>
    <name evidence="1" type="ORF">FHOMOCKG_00028</name>
</gene>
<proteinExistence type="predicted"/>
<organism evidence="1 2">
    <name type="scientific">Methanophagales virus GBV302</name>
    <dbReference type="NCBI Taxonomy" id="2999281"/>
    <lineage>
        <taxon>Viruses</taxon>
        <taxon>Duplodnaviria</taxon>
        <taxon>Heunggongvirae</taxon>
        <taxon>Uroviricota</taxon>
        <taxon>Caudoviricetes</taxon>
        <taxon>Nakonvirales</taxon>
        <taxon>Ekchuahviridae</taxon>
        <taxon>Kukulkanvirus</taxon>
        <taxon>Kukulkanvirus mexicoense</taxon>
    </lineage>
</organism>
<dbReference type="Proteomes" id="UP001156237">
    <property type="component" value="Segment"/>
</dbReference>
<sequence length="183" mass="21228">MNSLFISSWRTLLKSYIKEKTSYLNVSFFIHKYNSKFLCNTMNVINEITSGVDTYHLIFLFNNACFVGRLIRGEILSQPRSSVLDPLAIIELTLEMEEKEHEDLTKSMRSIYFSGCNYMEEVMAATMSQSAFGIAETSRNHRREWKVEAWDLKGLLLKTEEDNLEDIKNLGCAYLLLNEDNKI</sequence>
<dbReference type="EMBL" id="OP880253">
    <property type="protein sequence ID" value="WAE39556.1"/>
    <property type="molecule type" value="Genomic_DNA"/>
</dbReference>
<keyword evidence="2" id="KW-1185">Reference proteome</keyword>